<dbReference type="PROSITE" id="PS00211">
    <property type="entry name" value="ABC_TRANSPORTER_1"/>
    <property type="match status" value="1"/>
</dbReference>
<protein>
    <submittedName>
        <fullName evidence="5">ABC transporter ATP-binding protein</fullName>
    </submittedName>
</protein>
<reference evidence="5" key="1">
    <citation type="journal article" date="2021" name="PeerJ">
        <title>Extensive microbial diversity within the chicken gut microbiome revealed by metagenomics and culture.</title>
        <authorList>
            <person name="Gilroy R."/>
            <person name="Ravi A."/>
            <person name="Getino M."/>
            <person name="Pursley I."/>
            <person name="Horton D.L."/>
            <person name="Alikhan N.F."/>
            <person name="Baker D."/>
            <person name="Gharbi K."/>
            <person name="Hall N."/>
            <person name="Watson M."/>
            <person name="Adriaenssens E.M."/>
            <person name="Foster-Nyarko E."/>
            <person name="Jarju S."/>
            <person name="Secka A."/>
            <person name="Antonio M."/>
            <person name="Oren A."/>
            <person name="Chaudhuri R.R."/>
            <person name="La Ragione R."/>
            <person name="Hildebrand F."/>
            <person name="Pallen M.J."/>
        </authorList>
    </citation>
    <scope>NUCLEOTIDE SEQUENCE</scope>
    <source>
        <strain evidence="5">CHK32-1732</strain>
    </source>
</reference>
<reference evidence="5" key="2">
    <citation type="submission" date="2021-04" db="EMBL/GenBank/DDBJ databases">
        <authorList>
            <person name="Gilroy R."/>
        </authorList>
    </citation>
    <scope>NUCLEOTIDE SEQUENCE</scope>
    <source>
        <strain evidence="5">CHK32-1732</strain>
    </source>
</reference>
<organism evidence="5 6">
    <name type="scientific">Candidatus Corynebacterium avicola</name>
    <dbReference type="NCBI Taxonomy" id="2838527"/>
    <lineage>
        <taxon>Bacteria</taxon>
        <taxon>Bacillati</taxon>
        <taxon>Actinomycetota</taxon>
        <taxon>Actinomycetes</taxon>
        <taxon>Mycobacteriales</taxon>
        <taxon>Corynebacteriaceae</taxon>
        <taxon>Corynebacterium</taxon>
    </lineage>
</organism>
<dbReference type="GO" id="GO:0005524">
    <property type="term" value="F:ATP binding"/>
    <property type="evidence" value="ECO:0007669"/>
    <property type="project" value="UniProtKB-KW"/>
</dbReference>
<dbReference type="GO" id="GO:0098796">
    <property type="term" value="C:membrane protein complex"/>
    <property type="evidence" value="ECO:0007669"/>
    <property type="project" value="UniProtKB-ARBA"/>
</dbReference>
<dbReference type="Proteomes" id="UP000824190">
    <property type="component" value="Unassembled WGS sequence"/>
</dbReference>
<dbReference type="InterPro" id="IPR017871">
    <property type="entry name" value="ABC_transporter-like_CS"/>
</dbReference>
<dbReference type="Gene3D" id="3.40.50.300">
    <property type="entry name" value="P-loop containing nucleotide triphosphate hydrolases"/>
    <property type="match status" value="1"/>
</dbReference>
<dbReference type="FunFam" id="3.40.50.300:FF:000032">
    <property type="entry name" value="Export ABC transporter ATP-binding protein"/>
    <property type="match status" value="1"/>
</dbReference>
<gene>
    <name evidence="5" type="ORF">H9870_11185</name>
</gene>
<keyword evidence="2" id="KW-0547">Nucleotide-binding</keyword>
<dbReference type="AlphaFoldDB" id="A0A9D1RRF9"/>
<sequence>MPTSHQFPPVRAEGLAKYFRSGDAVIAAVEDVSLTVEPGEISAILGPSGSGKSTLLQLLAGLDRPDAGTVAVGGTELTGLRDRALTRLRRERIGFIFQDFQLLPRMTAWQNITLPVRLAGGKVDEDEVRNLAETLGVDDRLDHRPSELSGGQQQRVAVARALLGRPDVIFADEPTGALDSVTAETLVDLFTWAAHERGQSFVVVTHDDRVADRADSVHRMSDGHLATVGV</sequence>
<proteinExistence type="predicted"/>
<dbReference type="InterPro" id="IPR003593">
    <property type="entry name" value="AAA+_ATPase"/>
</dbReference>
<dbReference type="InterPro" id="IPR027417">
    <property type="entry name" value="P-loop_NTPase"/>
</dbReference>
<dbReference type="GO" id="GO:0005886">
    <property type="term" value="C:plasma membrane"/>
    <property type="evidence" value="ECO:0007669"/>
    <property type="project" value="TreeGrafter"/>
</dbReference>
<evidence type="ECO:0000256" key="2">
    <source>
        <dbReference type="ARBA" id="ARBA00022741"/>
    </source>
</evidence>
<name>A0A9D1RRF9_9CORY</name>
<comment type="caution">
    <text evidence="5">The sequence shown here is derived from an EMBL/GenBank/DDBJ whole genome shotgun (WGS) entry which is preliminary data.</text>
</comment>
<dbReference type="PROSITE" id="PS50893">
    <property type="entry name" value="ABC_TRANSPORTER_2"/>
    <property type="match status" value="1"/>
</dbReference>
<dbReference type="InterPro" id="IPR017911">
    <property type="entry name" value="MacB-like_ATP-bd"/>
</dbReference>
<evidence type="ECO:0000259" key="4">
    <source>
        <dbReference type="PROSITE" id="PS50893"/>
    </source>
</evidence>
<feature type="domain" description="ABC transporter" evidence="4">
    <location>
        <begin position="10"/>
        <end position="230"/>
    </location>
</feature>
<dbReference type="CDD" id="cd03255">
    <property type="entry name" value="ABC_MJ0796_LolCDE_FtsE"/>
    <property type="match status" value="1"/>
</dbReference>
<keyword evidence="3 5" id="KW-0067">ATP-binding</keyword>
<dbReference type="InterPro" id="IPR003439">
    <property type="entry name" value="ABC_transporter-like_ATP-bd"/>
</dbReference>
<dbReference type="SUPFAM" id="SSF52540">
    <property type="entry name" value="P-loop containing nucleoside triphosphate hydrolases"/>
    <property type="match status" value="1"/>
</dbReference>
<keyword evidence="1" id="KW-0813">Transport</keyword>
<dbReference type="PANTHER" id="PTHR24220">
    <property type="entry name" value="IMPORT ATP-BINDING PROTEIN"/>
    <property type="match status" value="1"/>
</dbReference>
<dbReference type="Pfam" id="PF00005">
    <property type="entry name" value="ABC_tran"/>
    <property type="match status" value="1"/>
</dbReference>
<dbReference type="PANTHER" id="PTHR24220:SF685">
    <property type="entry name" value="ABC TRANSPORTER RELATED"/>
    <property type="match status" value="1"/>
</dbReference>
<evidence type="ECO:0000313" key="5">
    <source>
        <dbReference type="EMBL" id="HIW92210.1"/>
    </source>
</evidence>
<evidence type="ECO:0000256" key="1">
    <source>
        <dbReference type="ARBA" id="ARBA00022448"/>
    </source>
</evidence>
<dbReference type="EMBL" id="DXGC01000093">
    <property type="protein sequence ID" value="HIW92210.1"/>
    <property type="molecule type" value="Genomic_DNA"/>
</dbReference>
<dbReference type="InterPro" id="IPR015854">
    <property type="entry name" value="ABC_transpr_LolD-like"/>
</dbReference>
<evidence type="ECO:0000256" key="3">
    <source>
        <dbReference type="ARBA" id="ARBA00022840"/>
    </source>
</evidence>
<evidence type="ECO:0000313" key="6">
    <source>
        <dbReference type="Proteomes" id="UP000824190"/>
    </source>
</evidence>
<dbReference type="GO" id="GO:0016887">
    <property type="term" value="F:ATP hydrolysis activity"/>
    <property type="evidence" value="ECO:0007669"/>
    <property type="project" value="InterPro"/>
</dbReference>
<accession>A0A9D1RRF9</accession>
<dbReference type="SMART" id="SM00382">
    <property type="entry name" value="AAA"/>
    <property type="match status" value="1"/>
</dbReference>
<dbReference type="GO" id="GO:0022857">
    <property type="term" value="F:transmembrane transporter activity"/>
    <property type="evidence" value="ECO:0007669"/>
    <property type="project" value="TreeGrafter"/>
</dbReference>